<organism evidence="2 3">
    <name type="scientific">Scandinavium goeteborgense</name>
    <dbReference type="NCBI Taxonomy" id="1851514"/>
    <lineage>
        <taxon>Bacteria</taxon>
        <taxon>Pseudomonadati</taxon>
        <taxon>Pseudomonadota</taxon>
        <taxon>Gammaproteobacteria</taxon>
        <taxon>Enterobacterales</taxon>
        <taxon>Enterobacteriaceae</taxon>
        <taxon>Scandinavium</taxon>
    </lineage>
</organism>
<evidence type="ECO:0008006" key="4">
    <source>
        <dbReference type="Google" id="ProtNLM"/>
    </source>
</evidence>
<evidence type="ECO:0000256" key="1">
    <source>
        <dbReference type="SAM" id="MobiDB-lite"/>
    </source>
</evidence>
<comment type="caution">
    <text evidence="2">The sequence shown here is derived from an EMBL/GenBank/DDBJ whole genome shotgun (WGS) entry which is preliminary data.</text>
</comment>
<dbReference type="Proteomes" id="UP000295530">
    <property type="component" value="Unassembled WGS sequence"/>
</dbReference>
<gene>
    <name evidence="2" type="ORF">EC847_101161</name>
</gene>
<evidence type="ECO:0000313" key="2">
    <source>
        <dbReference type="EMBL" id="TDN64237.1"/>
    </source>
</evidence>
<dbReference type="RefSeq" id="WP_133459854.1">
    <property type="nucleotide sequence ID" value="NZ_SNVX01000001.1"/>
</dbReference>
<feature type="region of interest" description="Disordered" evidence="1">
    <location>
        <begin position="106"/>
        <end position="131"/>
    </location>
</feature>
<sequence>MPTIEIQRVPGLPKERVVAPAGAVFCEWLDTQNLHADLRINLNGRELTDNDDVGFVLKESDRIAIFDQPKGGGFMKGSALVLGMFTYKQDIKFIGKVMSKLVAQPNASGASSKTSPNNSVKGQTNIARNGEARPDTYGLVRSFPDLIQESLFEYTDNLKYLTEYMDFGLGTYDVSSIRYSESNLGSMAGASYHIYPPGELIGQINEGYQFDDIDGQEVPGSNESDDFPIETATATTVASGQYAGGQIAMKIVKQDAFDYFMGLALPHPVTFTINITYPVPGGTKTEDILVSGNQTAVSTTNDGAVINPVIYYNFTFSNLTGPAGIDISTATINTTKFILNDNGALIVGPFFSPVESTYLWIHTQSPLGPKSETNWKVTIWKVDQDNNQVPGTTQSFTYRQTTPHDSSSEVFYRTDKLTPSGGYGRYAISFQRTDNSSDNSRLKIEAIHAVNVRANVTYPDDTIVRVTVRQTKEATSSRERKYNALIGRHVISYNMSTQTVDYTERYSRKFADAALHNWLIRGRQPEDTIDIYGLYQIQAEIDAIDSRLGNFDYTFDDEDVALGARMQMICDAASVSIFWDAGVLSFTRDKKQATPVTVFNRSNTVDTGYSLSYDMTLPGGFDGVELQYRNPTTNKQDFIRYRIANGAITSGAPTKAKKFEMMYIRDTFQADERALRECKRLIYSRMTMSITALADGEWVNVGQMVQVPDTYDTNQQAGYITARNGNNFDTSERINFSGSMFVVVTDSLGNPTARYPATQRSDTAFGFTAAVPNINLNIYDGFDVQSPSRYVIATSTELDATQWTITAKQPNGDGTTALTLEEYSDLIYP</sequence>
<feature type="compositionally biased region" description="Polar residues" evidence="1">
    <location>
        <begin position="106"/>
        <end position="127"/>
    </location>
</feature>
<keyword evidence="3" id="KW-1185">Reference proteome</keyword>
<dbReference type="NCBIfam" id="NF040662">
    <property type="entry name" value="attach_TipJ_rel"/>
    <property type="match status" value="1"/>
</dbReference>
<accession>A0A4R6EZ51</accession>
<name>A0A4R6EZ51_SCAGO</name>
<dbReference type="AlphaFoldDB" id="A0A4R6EZ51"/>
<protein>
    <recommendedName>
        <fullName evidence="4">Tail protein</fullName>
    </recommendedName>
</protein>
<reference evidence="2 3" key="1">
    <citation type="submission" date="2019-03" db="EMBL/GenBank/DDBJ databases">
        <title>Genomic analyses of the natural microbiome of Caenorhabditis elegans.</title>
        <authorList>
            <person name="Samuel B."/>
        </authorList>
    </citation>
    <scope>NUCLEOTIDE SEQUENCE [LARGE SCALE GENOMIC DNA]</scope>
    <source>
        <strain evidence="2 3">BIGb0156</strain>
    </source>
</reference>
<proteinExistence type="predicted"/>
<dbReference type="EMBL" id="SNVX01000001">
    <property type="protein sequence ID" value="TDN64237.1"/>
    <property type="molecule type" value="Genomic_DNA"/>
</dbReference>
<evidence type="ECO:0000313" key="3">
    <source>
        <dbReference type="Proteomes" id="UP000295530"/>
    </source>
</evidence>
<dbReference type="OrthoDB" id="6607538at2"/>